<dbReference type="OrthoDB" id="5342505at2"/>
<protein>
    <submittedName>
        <fullName evidence="1">DUF1826 domain-containing protein</fullName>
    </submittedName>
</protein>
<gene>
    <name evidence="1" type="ORF">FM042_04895</name>
</gene>
<dbReference type="EMBL" id="VJWL01000001">
    <property type="protein sequence ID" value="TRW50174.1"/>
    <property type="molecule type" value="Genomic_DNA"/>
</dbReference>
<name>A0A552X583_9GAMM</name>
<proteinExistence type="predicted"/>
<dbReference type="Pfam" id="PF08856">
    <property type="entry name" value="DUF1826"/>
    <property type="match status" value="1"/>
</dbReference>
<accession>A0A552X583</accession>
<keyword evidence="2" id="KW-1185">Reference proteome</keyword>
<dbReference type="Proteomes" id="UP000320359">
    <property type="component" value="Unassembled WGS sequence"/>
</dbReference>
<evidence type="ECO:0000313" key="2">
    <source>
        <dbReference type="Proteomes" id="UP000320359"/>
    </source>
</evidence>
<comment type="caution">
    <text evidence="1">The sequence shown here is derived from an EMBL/GenBank/DDBJ whole genome shotgun (WGS) entry which is preliminary data.</text>
</comment>
<dbReference type="AlphaFoldDB" id="A0A552X583"/>
<evidence type="ECO:0000313" key="1">
    <source>
        <dbReference type="EMBL" id="TRW50174.1"/>
    </source>
</evidence>
<organism evidence="1 2">
    <name type="scientific">Aliidiomarina halalkaliphila</name>
    <dbReference type="NCBI Taxonomy" id="2593535"/>
    <lineage>
        <taxon>Bacteria</taxon>
        <taxon>Pseudomonadati</taxon>
        <taxon>Pseudomonadota</taxon>
        <taxon>Gammaproteobacteria</taxon>
        <taxon>Alteromonadales</taxon>
        <taxon>Idiomarinaceae</taxon>
        <taxon>Aliidiomarina</taxon>
    </lineage>
</organism>
<sequence>MEALAIKSIQNNERRAIYGSEADVFTSIFDEQTCMAVWQRSHSKALQADIQSALTAANWRDVRLAAPSNTIADAISKQHHLGDALKDDVILLADMLACLFDAEQIALRLARAEQATCPRFHIDHIPARMITTYTGVGTEWLENKYVSRQFLGRGNNGQPDEQSGLIKPDATIQQLRASDVALMKGEAWPKNEGLGFVHRSPNPQGNPRLMLTLDFA</sequence>
<dbReference type="RefSeq" id="WP_143234883.1">
    <property type="nucleotide sequence ID" value="NZ_VJWL01000001.1"/>
</dbReference>
<dbReference type="InterPro" id="IPR014955">
    <property type="entry name" value="DUF1826"/>
</dbReference>
<reference evidence="1 2" key="1">
    <citation type="submission" date="2019-07" db="EMBL/GenBank/DDBJ databases">
        <authorList>
            <person name="Yang M."/>
            <person name="Zhao D."/>
            <person name="Xiang H."/>
        </authorList>
    </citation>
    <scope>NUCLEOTIDE SEQUENCE [LARGE SCALE GENOMIC DNA]</scope>
    <source>
        <strain evidence="1 2">IM1326</strain>
    </source>
</reference>